<feature type="domain" description="BioF2-like acetyltransferase" evidence="1">
    <location>
        <begin position="181"/>
        <end position="328"/>
    </location>
</feature>
<comment type="caution">
    <text evidence="2">The sequence shown here is derived from an EMBL/GenBank/DDBJ whole genome shotgun (WGS) entry which is preliminary data.</text>
</comment>
<dbReference type="Proteomes" id="UP000317122">
    <property type="component" value="Unassembled WGS sequence"/>
</dbReference>
<dbReference type="SUPFAM" id="SSF55729">
    <property type="entry name" value="Acyl-CoA N-acyltransferases (Nat)"/>
    <property type="match status" value="1"/>
</dbReference>
<evidence type="ECO:0000259" key="1">
    <source>
        <dbReference type="Pfam" id="PF13480"/>
    </source>
</evidence>
<dbReference type="GO" id="GO:0016740">
    <property type="term" value="F:transferase activity"/>
    <property type="evidence" value="ECO:0007669"/>
    <property type="project" value="UniProtKB-KW"/>
</dbReference>
<proteinExistence type="predicted"/>
<dbReference type="Gene3D" id="3.40.630.30">
    <property type="match status" value="1"/>
</dbReference>
<gene>
    <name evidence="2" type="ORF">IQ26_03737</name>
</gene>
<name>A0A562NP63_9HYPH</name>
<evidence type="ECO:0000313" key="3">
    <source>
        <dbReference type="Proteomes" id="UP000317122"/>
    </source>
</evidence>
<dbReference type="InterPro" id="IPR038740">
    <property type="entry name" value="BioF2-like_GNAT_dom"/>
</dbReference>
<keyword evidence="2" id="KW-0808">Transferase</keyword>
<reference evidence="2 3" key="1">
    <citation type="journal article" date="2015" name="Stand. Genomic Sci.">
        <title>Genomic Encyclopedia of Bacterial and Archaeal Type Strains, Phase III: the genomes of soil and plant-associated and newly described type strains.</title>
        <authorList>
            <person name="Whitman W.B."/>
            <person name="Woyke T."/>
            <person name="Klenk H.P."/>
            <person name="Zhou Y."/>
            <person name="Lilburn T.G."/>
            <person name="Beck B.J."/>
            <person name="De Vos P."/>
            <person name="Vandamme P."/>
            <person name="Eisen J.A."/>
            <person name="Garrity G."/>
            <person name="Hugenholtz P."/>
            <person name="Kyrpides N.C."/>
        </authorList>
    </citation>
    <scope>NUCLEOTIDE SEQUENCE [LARGE SCALE GENOMIC DNA]</scope>
    <source>
        <strain evidence="2 3">CGMCC 1.2546</strain>
    </source>
</reference>
<protein>
    <submittedName>
        <fullName evidence="2">CelD/BcsL family acetyltransferase involved in cellulose biosynthesis</fullName>
    </submittedName>
</protein>
<evidence type="ECO:0000313" key="2">
    <source>
        <dbReference type="EMBL" id="TWI33982.1"/>
    </source>
</evidence>
<dbReference type="Pfam" id="PF13480">
    <property type="entry name" value="Acetyltransf_6"/>
    <property type="match status" value="1"/>
</dbReference>
<dbReference type="InterPro" id="IPR016181">
    <property type="entry name" value="Acyl_CoA_acyltransferase"/>
</dbReference>
<organism evidence="2 3">
    <name type="scientific">Mesorhizobium tianshanense</name>
    <dbReference type="NCBI Taxonomy" id="39844"/>
    <lineage>
        <taxon>Bacteria</taxon>
        <taxon>Pseudomonadati</taxon>
        <taxon>Pseudomonadota</taxon>
        <taxon>Alphaproteobacteria</taxon>
        <taxon>Hyphomicrobiales</taxon>
        <taxon>Phyllobacteriaceae</taxon>
        <taxon>Mesorhizobium</taxon>
    </lineage>
</organism>
<keyword evidence="3" id="KW-1185">Reference proteome</keyword>
<dbReference type="EMBL" id="VLKT01000023">
    <property type="protein sequence ID" value="TWI33982.1"/>
    <property type="molecule type" value="Genomic_DNA"/>
</dbReference>
<dbReference type="AlphaFoldDB" id="A0A562NP63"/>
<sequence length="349" mass="39367">MTPGPSRNDCFQVEIIDRPAAFARLADEWDELAKGAADLAVFRSHAWVSRCWQRHQAMHGRSMYIVVIRDGAELVLAAPFVRIADWYGTATLAWLDSMTPLYNDILVVSDQRSDALKQALWRHIRRQWSIRALKLSCVRDDAEIAPILDKAGATRTWETAAPALDISAFASRDDFLASQSSNTRYNLGRYIRLMEREGPVRFREIGSAGDLEASIRWIFAHKRKWVEARFGAANWIAAAGVEEMFLDVTAFESRRGRASVMALEVKQEIIAAVLLFRCGGTIFPSKLAYDPAWRKVSPGWVLMMHIIGEACTAGVRTVDFMIGRDAWKDRFGGQSVAVSNYRLRNGLWP</sequence>
<accession>A0A562NP63</accession>